<evidence type="ECO:0000259" key="6">
    <source>
        <dbReference type="Pfam" id="PF13515"/>
    </source>
</evidence>
<evidence type="ECO:0000256" key="1">
    <source>
        <dbReference type="ARBA" id="ARBA00004141"/>
    </source>
</evidence>
<dbReference type="EMBL" id="MCGH01000003">
    <property type="protein sequence ID" value="ODM04500.1"/>
    <property type="molecule type" value="Genomic_DNA"/>
</dbReference>
<feature type="transmembrane region" description="Helical" evidence="5">
    <location>
        <begin position="103"/>
        <end position="122"/>
    </location>
</feature>
<accession>A0A1E3A6W6</accession>
<feature type="domain" description="Integral membrane bound transporter" evidence="6">
    <location>
        <begin position="56"/>
        <end position="172"/>
    </location>
</feature>
<name>A0A1E3A6W6_9FIRM</name>
<keyword evidence="2 5" id="KW-0812">Transmembrane</keyword>
<dbReference type="AlphaFoldDB" id="A0A1E3A6W6"/>
<reference evidence="7 8" key="1">
    <citation type="submission" date="2016-07" db="EMBL/GenBank/DDBJ databases">
        <title>Characterization of isolates of Eisenbergiella tayi derived from blood cultures, using whole genome sequencing.</title>
        <authorList>
            <person name="Burdz T."/>
            <person name="Wiebe D."/>
            <person name="Huynh C."/>
            <person name="Bernard K."/>
        </authorList>
    </citation>
    <scope>NUCLEOTIDE SEQUENCE [LARGE SCALE GENOMIC DNA]</scope>
    <source>
        <strain evidence="7 8">NML 110608</strain>
    </source>
</reference>
<dbReference type="RefSeq" id="WP_069154630.1">
    <property type="nucleotide sequence ID" value="NZ_MCGH01000003.1"/>
</dbReference>
<feature type="transmembrane region" description="Helical" evidence="5">
    <location>
        <begin position="78"/>
        <end position="97"/>
    </location>
</feature>
<comment type="caution">
    <text evidence="7">The sequence shown here is derived from an EMBL/GenBank/DDBJ whole genome shotgun (WGS) entry which is preliminary data.</text>
</comment>
<dbReference type="Proteomes" id="UP000094067">
    <property type="component" value="Unassembled WGS sequence"/>
</dbReference>
<evidence type="ECO:0000313" key="8">
    <source>
        <dbReference type="Proteomes" id="UP000094067"/>
    </source>
</evidence>
<evidence type="ECO:0000256" key="4">
    <source>
        <dbReference type="ARBA" id="ARBA00023136"/>
    </source>
</evidence>
<feature type="transmembrane region" description="Helical" evidence="5">
    <location>
        <begin position="163"/>
        <end position="181"/>
    </location>
</feature>
<dbReference type="Pfam" id="PF13515">
    <property type="entry name" value="FUSC_2"/>
    <property type="match status" value="1"/>
</dbReference>
<protein>
    <recommendedName>
        <fullName evidence="6">Integral membrane bound transporter domain-containing protein</fullName>
    </recommendedName>
</protein>
<gene>
    <name evidence="7" type="ORF">BEI61_05307</name>
</gene>
<evidence type="ECO:0000256" key="2">
    <source>
        <dbReference type="ARBA" id="ARBA00022692"/>
    </source>
</evidence>
<feature type="transmembrane region" description="Helical" evidence="5">
    <location>
        <begin position="134"/>
        <end position="157"/>
    </location>
</feature>
<dbReference type="InterPro" id="IPR049453">
    <property type="entry name" value="Memb_transporter_dom"/>
</dbReference>
<organism evidence="7 8">
    <name type="scientific">Eisenbergiella tayi</name>
    <dbReference type="NCBI Taxonomy" id="1432052"/>
    <lineage>
        <taxon>Bacteria</taxon>
        <taxon>Bacillati</taxon>
        <taxon>Bacillota</taxon>
        <taxon>Clostridia</taxon>
        <taxon>Lachnospirales</taxon>
        <taxon>Lachnospiraceae</taxon>
        <taxon>Eisenbergiella</taxon>
    </lineage>
</organism>
<keyword evidence="3 5" id="KW-1133">Transmembrane helix</keyword>
<comment type="subcellular location">
    <subcellularLocation>
        <location evidence="1">Membrane</location>
        <topology evidence="1">Multi-pass membrane protein</topology>
    </subcellularLocation>
</comment>
<keyword evidence="4 5" id="KW-0472">Membrane</keyword>
<proteinExistence type="predicted"/>
<evidence type="ECO:0000256" key="5">
    <source>
        <dbReference type="SAM" id="Phobius"/>
    </source>
</evidence>
<dbReference type="GO" id="GO:0016020">
    <property type="term" value="C:membrane"/>
    <property type="evidence" value="ECO:0007669"/>
    <property type="project" value="UniProtKB-SubCell"/>
</dbReference>
<sequence>MNKEKNERMTEKTGIQNLDIRIAIAVVICFLSATACSELGFKFTYGEMHLEILQKMTACIACLLCVQDNTKISRKAGVNRMIITAIGGIIGIGAAAADNAVGNPWFMAVPIFVGILLTLLLCKMAKVPYINARIGGVTFILVSCTFSGNARIFYAVFRFISTFYGVLVVLLVSWFFQKFILDASGEHCKLLKNTGKHAA</sequence>
<evidence type="ECO:0000256" key="3">
    <source>
        <dbReference type="ARBA" id="ARBA00022989"/>
    </source>
</evidence>
<evidence type="ECO:0000313" key="7">
    <source>
        <dbReference type="EMBL" id="ODM04500.1"/>
    </source>
</evidence>